<keyword evidence="1" id="KW-0677">Repeat</keyword>
<feature type="region of interest" description="Disordered" evidence="4">
    <location>
        <begin position="272"/>
        <end position="292"/>
    </location>
</feature>
<dbReference type="SUPFAM" id="SSF48452">
    <property type="entry name" value="TPR-like"/>
    <property type="match status" value="1"/>
</dbReference>
<protein>
    <submittedName>
        <fullName evidence="6">Tetratricopeptide repeat protein</fullName>
    </submittedName>
</protein>
<evidence type="ECO:0000256" key="1">
    <source>
        <dbReference type="ARBA" id="ARBA00022737"/>
    </source>
</evidence>
<dbReference type="InterPro" id="IPR011990">
    <property type="entry name" value="TPR-like_helical_dom_sf"/>
</dbReference>
<dbReference type="SMART" id="SM00028">
    <property type="entry name" value="TPR"/>
    <property type="match status" value="3"/>
</dbReference>
<dbReference type="PANTHER" id="PTHR45586">
    <property type="entry name" value="TPR REPEAT-CONTAINING PROTEIN PA4667"/>
    <property type="match status" value="1"/>
</dbReference>
<evidence type="ECO:0000256" key="5">
    <source>
        <dbReference type="SAM" id="Phobius"/>
    </source>
</evidence>
<dbReference type="Proteomes" id="UP000658720">
    <property type="component" value="Unassembled WGS sequence"/>
</dbReference>
<dbReference type="InterPro" id="IPR019734">
    <property type="entry name" value="TPR_rpt"/>
</dbReference>
<feature type="repeat" description="TPR" evidence="3">
    <location>
        <begin position="185"/>
        <end position="218"/>
    </location>
</feature>
<organism evidence="6 7">
    <name type="scientific">Synechocystis salina LEGE 00031</name>
    <dbReference type="NCBI Taxonomy" id="1828736"/>
    <lineage>
        <taxon>Bacteria</taxon>
        <taxon>Bacillati</taxon>
        <taxon>Cyanobacteriota</taxon>
        <taxon>Cyanophyceae</taxon>
        <taxon>Synechococcales</taxon>
        <taxon>Merismopediaceae</taxon>
        <taxon>Synechocystis</taxon>
    </lineage>
</organism>
<dbReference type="InterPro" id="IPR051012">
    <property type="entry name" value="CellSynth/LPSAsmb/PSIAsmb"/>
</dbReference>
<dbReference type="Pfam" id="PF13432">
    <property type="entry name" value="TPR_16"/>
    <property type="match status" value="1"/>
</dbReference>
<evidence type="ECO:0000256" key="3">
    <source>
        <dbReference type="PROSITE-ProRule" id="PRU00339"/>
    </source>
</evidence>
<keyword evidence="7" id="KW-1185">Reference proteome</keyword>
<keyword evidence="5" id="KW-0472">Membrane</keyword>
<keyword evidence="5" id="KW-1133">Transmembrane helix</keyword>
<evidence type="ECO:0000313" key="7">
    <source>
        <dbReference type="Proteomes" id="UP000658720"/>
    </source>
</evidence>
<dbReference type="Gene3D" id="1.25.40.10">
    <property type="entry name" value="Tetratricopeptide repeat domain"/>
    <property type="match status" value="2"/>
</dbReference>
<dbReference type="RefSeq" id="WP_194020874.1">
    <property type="nucleotide sequence ID" value="NZ_JADEVV010000067.1"/>
</dbReference>
<accession>A0ABR9VVY5</accession>
<dbReference type="PANTHER" id="PTHR45586:SF1">
    <property type="entry name" value="LIPOPOLYSACCHARIDE ASSEMBLY PROTEIN B"/>
    <property type="match status" value="1"/>
</dbReference>
<feature type="transmembrane region" description="Helical" evidence="5">
    <location>
        <begin position="12"/>
        <end position="36"/>
    </location>
</feature>
<comment type="caution">
    <text evidence="6">The sequence shown here is derived from an EMBL/GenBank/DDBJ whole genome shotgun (WGS) entry which is preliminary data.</text>
</comment>
<dbReference type="EMBL" id="JADEVV010000067">
    <property type="protein sequence ID" value="MBE9255515.1"/>
    <property type="molecule type" value="Genomic_DNA"/>
</dbReference>
<sequence>MATSRTQRDVWVYVGIGAMVSALVLFSLVPLVMGLWQPRTAADGVVNGATPLENQALGYQLVLEREPDNVNALQGLLEIRLQQKNLTAAIAPLERLGQIKADQVQYRILLAQLKTQLEDKAGAAKVYREILLQSPYNIQALKGLSGLYAQQERPAETVAIVQNAITQAIKAQTGAPGTVPPDHLTSLQLLLGEIYLSQNRPDQAIAIYEAASKVNSNDFRPVLAQAQVMAQTGKLKEADPFFQQAIMLAPVQYKDSIKKIALQVTNQALANQNSAPDGRATSPTPAPILKSE</sequence>
<dbReference type="PROSITE" id="PS50005">
    <property type="entry name" value="TPR"/>
    <property type="match status" value="1"/>
</dbReference>
<evidence type="ECO:0000256" key="4">
    <source>
        <dbReference type="SAM" id="MobiDB-lite"/>
    </source>
</evidence>
<gene>
    <name evidence="6" type="ORF">IQ217_17070</name>
</gene>
<name>A0ABR9VVY5_9SYNC</name>
<evidence type="ECO:0000313" key="6">
    <source>
        <dbReference type="EMBL" id="MBE9255515.1"/>
    </source>
</evidence>
<keyword evidence="2 3" id="KW-0802">TPR repeat</keyword>
<reference evidence="6 7" key="1">
    <citation type="submission" date="2020-10" db="EMBL/GenBank/DDBJ databases">
        <authorList>
            <person name="Castelo-Branco R."/>
            <person name="Eusebio N."/>
            <person name="Adriana R."/>
            <person name="Vieira A."/>
            <person name="Brugerolle De Fraissinette N."/>
            <person name="Rezende De Castro R."/>
            <person name="Schneider M.P."/>
            <person name="Vasconcelos V."/>
            <person name="Leao P.N."/>
        </authorList>
    </citation>
    <scope>NUCLEOTIDE SEQUENCE [LARGE SCALE GENOMIC DNA]</scope>
    <source>
        <strain evidence="6 7">LEGE 00031</strain>
    </source>
</reference>
<evidence type="ECO:0000256" key="2">
    <source>
        <dbReference type="ARBA" id="ARBA00022803"/>
    </source>
</evidence>
<proteinExistence type="predicted"/>
<keyword evidence="5" id="KW-0812">Transmembrane</keyword>